<gene>
    <name evidence="6" type="ORF">D1Z90_16665</name>
</gene>
<dbReference type="InterPro" id="IPR020846">
    <property type="entry name" value="MFS_dom"/>
</dbReference>
<dbReference type="InterPro" id="IPR011701">
    <property type="entry name" value="MFS"/>
</dbReference>
<feature type="domain" description="Major facilitator superfamily (MFS) profile" evidence="5">
    <location>
        <begin position="1"/>
        <end position="383"/>
    </location>
</feature>
<keyword evidence="2 4" id="KW-1133">Transmembrane helix</keyword>
<dbReference type="AlphaFoldDB" id="A0A418YB17"/>
<dbReference type="SUPFAM" id="SSF103473">
    <property type="entry name" value="MFS general substrate transporter"/>
    <property type="match status" value="1"/>
</dbReference>
<dbReference type="Proteomes" id="UP000283255">
    <property type="component" value="Unassembled WGS sequence"/>
</dbReference>
<dbReference type="Gene3D" id="1.20.1250.20">
    <property type="entry name" value="MFS general substrate transporter like domains"/>
    <property type="match status" value="1"/>
</dbReference>
<dbReference type="EMBL" id="QZCH01000027">
    <property type="protein sequence ID" value="RJG40176.1"/>
    <property type="molecule type" value="Genomic_DNA"/>
</dbReference>
<evidence type="ECO:0000256" key="2">
    <source>
        <dbReference type="ARBA" id="ARBA00022989"/>
    </source>
</evidence>
<feature type="transmembrane region" description="Helical" evidence="4">
    <location>
        <begin position="130"/>
        <end position="149"/>
    </location>
</feature>
<organism evidence="6 7">
    <name type="scientific">Motilimonas pumila</name>
    <dbReference type="NCBI Taxonomy" id="2303987"/>
    <lineage>
        <taxon>Bacteria</taxon>
        <taxon>Pseudomonadati</taxon>
        <taxon>Pseudomonadota</taxon>
        <taxon>Gammaproteobacteria</taxon>
        <taxon>Alteromonadales</taxon>
        <taxon>Alteromonadales genera incertae sedis</taxon>
        <taxon>Motilimonas</taxon>
    </lineage>
</organism>
<dbReference type="OrthoDB" id="8558006at2"/>
<name>A0A418YB17_9GAMM</name>
<evidence type="ECO:0000313" key="7">
    <source>
        <dbReference type="Proteomes" id="UP000283255"/>
    </source>
</evidence>
<protein>
    <submittedName>
        <fullName evidence="6">MFS transporter</fullName>
    </submittedName>
</protein>
<dbReference type="InterPro" id="IPR036259">
    <property type="entry name" value="MFS_trans_sf"/>
</dbReference>
<reference evidence="6 7" key="2">
    <citation type="submission" date="2019-01" db="EMBL/GenBank/DDBJ databases">
        <title>Motilimonas pumilus sp. nov., isolated from the gut of sea cucumber (Apostichopus japonicus).</title>
        <authorList>
            <person name="Wang F.-Q."/>
            <person name="Ren L.-H."/>
            <person name="Lin Y.-W."/>
            <person name="Sun G.-H."/>
            <person name="Du Z.-J."/>
            <person name="Zhao J.-X."/>
            <person name="Liu X.-J."/>
            <person name="Liu L.-J."/>
        </authorList>
    </citation>
    <scope>NUCLEOTIDE SEQUENCE [LARGE SCALE GENOMIC DNA]</scope>
    <source>
        <strain evidence="6 7">PLHSC7-2</strain>
    </source>
</reference>
<proteinExistence type="predicted"/>
<feature type="transmembrane region" description="Helical" evidence="4">
    <location>
        <begin position="94"/>
        <end position="118"/>
    </location>
</feature>
<feature type="transmembrane region" description="Helical" evidence="4">
    <location>
        <begin position="161"/>
        <end position="184"/>
    </location>
</feature>
<comment type="caution">
    <text evidence="6">The sequence shown here is derived from an EMBL/GenBank/DDBJ whole genome shotgun (WGS) entry which is preliminary data.</text>
</comment>
<evidence type="ECO:0000256" key="4">
    <source>
        <dbReference type="SAM" id="Phobius"/>
    </source>
</evidence>
<feature type="transmembrane region" description="Helical" evidence="4">
    <location>
        <begin position="271"/>
        <end position="288"/>
    </location>
</feature>
<dbReference type="GO" id="GO:0022857">
    <property type="term" value="F:transmembrane transporter activity"/>
    <property type="evidence" value="ECO:0007669"/>
    <property type="project" value="InterPro"/>
</dbReference>
<feature type="transmembrane region" description="Helical" evidence="4">
    <location>
        <begin position="42"/>
        <end position="63"/>
    </location>
</feature>
<feature type="transmembrane region" description="Helical" evidence="4">
    <location>
        <begin position="205"/>
        <end position="225"/>
    </location>
</feature>
<evidence type="ECO:0000259" key="5">
    <source>
        <dbReference type="PROSITE" id="PS50850"/>
    </source>
</evidence>
<dbReference type="PANTHER" id="PTHR23534:SF1">
    <property type="entry name" value="MAJOR FACILITATOR SUPERFAMILY PROTEIN"/>
    <property type="match status" value="1"/>
</dbReference>
<feature type="transmembrane region" description="Helical" evidence="4">
    <location>
        <begin position="336"/>
        <end position="352"/>
    </location>
</feature>
<keyword evidence="1 4" id="KW-0812">Transmembrane</keyword>
<keyword evidence="7" id="KW-1185">Reference proteome</keyword>
<dbReference type="PANTHER" id="PTHR23534">
    <property type="entry name" value="MFS PERMEASE"/>
    <property type="match status" value="1"/>
</dbReference>
<feature type="transmembrane region" description="Helical" evidence="4">
    <location>
        <begin position="358"/>
        <end position="378"/>
    </location>
</feature>
<reference evidence="6 7" key="1">
    <citation type="submission" date="2018-09" db="EMBL/GenBank/DDBJ databases">
        <authorList>
            <person name="Wang F."/>
        </authorList>
    </citation>
    <scope>NUCLEOTIDE SEQUENCE [LARGE SCALE GENOMIC DNA]</scope>
    <source>
        <strain evidence="6 7">PLHSC7-2</strain>
    </source>
</reference>
<sequence length="389" mass="41977">MNKNVYLLTLCQALLMSGNIVLISVVGLIGQQLAPNSSLITLPVAMQFVGLMAATMPASFIMSKVGRKRGFMLGNVIGILGAGLVVWALSVEHFWLFCLAASLLGVGIGFGSLYRFAALEVAAPEQRSQAMSFSMAGGVLAAIVGPNLAVHSQTWFGGELYSGAFLVVMLLNVLALVLLTLVKLPPYTQHHEQGAQPLLAVIRSPGYATAVFTAVVAYAVMNLLMTVTPLAMLHCGFAFPQAAGVIKWHVLGMFAPAFFTGHLIQRFGCKCMIFAGAALFIACIGVNWHGTSLWHFRVALTLLGVGWNFMFIAATQALTQTYQEQNKAKAQGFNEFMVFASVAFTSLLSGWLDAQVGWQQLNLWVLPVIIAVVLVMLIPSQRKDNHRQV</sequence>
<evidence type="ECO:0000256" key="1">
    <source>
        <dbReference type="ARBA" id="ARBA00022692"/>
    </source>
</evidence>
<dbReference type="RefSeq" id="WP_119911931.1">
    <property type="nucleotide sequence ID" value="NZ_QZCH01000027.1"/>
</dbReference>
<dbReference type="PROSITE" id="PS50850">
    <property type="entry name" value="MFS"/>
    <property type="match status" value="1"/>
</dbReference>
<dbReference type="Pfam" id="PF07690">
    <property type="entry name" value="MFS_1"/>
    <property type="match status" value="1"/>
</dbReference>
<feature type="transmembrane region" description="Helical" evidence="4">
    <location>
        <begin position="294"/>
        <end position="315"/>
    </location>
</feature>
<keyword evidence="3 4" id="KW-0472">Membrane</keyword>
<feature type="transmembrane region" description="Helical" evidence="4">
    <location>
        <begin position="70"/>
        <end position="88"/>
    </location>
</feature>
<feature type="transmembrane region" description="Helical" evidence="4">
    <location>
        <begin position="7"/>
        <end position="30"/>
    </location>
</feature>
<evidence type="ECO:0000313" key="6">
    <source>
        <dbReference type="EMBL" id="RJG40176.1"/>
    </source>
</evidence>
<feature type="transmembrane region" description="Helical" evidence="4">
    <location>
        <begin position="245"/>
        <end position="264"/>
    </location>
</feature>
<accession>A0A418YB17</accession>
<evidence type="ECO:0000256" key="3">
    <source>
        <dbReference type="ARBA" id="ARBA00023136"/>
    </source>
</evidence>